<name>A0A4Y2QIT7_ARAVE</name>
<dbReference type="EMBL" id="BGPR01013986">
    <property type="protein sequence ID" value="GBN63188.1"/>
    <property type="molecule type" value="Genomic_DNA"/>
</dbReference>
<keyword evidence="2" id="KW-1185">Reference proteome</keyword>
<evidence type="ECO:0000313" key="2">
    <source>
        <dbReference type="Proteomes" id="UP000499080"/>
    </source>
</evidence>
<protein>
    <submittedName>
        <fullName evidence="1">Uncharacterized protein</fullName>
    </submittedName>
</protein>
<accession>A0A4Y2QIT7</accession>
<sequence length="102" mass="11725">MGRLFWNGLRHFELWSIDKNDTRARISPFLDFYTIPRPQWPSDKVSTSGPEGRRFETSIPLKIRRVWGLLHPKSYVVAKRPPVSVARKFGEGCASSNVVLVI</sequence>
<proteinExistence type="predicted"/>
<evidence type="ECO:0000313" key="1">
    <source>
        <dbReference type="EMBL" id="GBN63188.1"/>
    </source>
</evidence>
<reference evidence="1 2" key="1">
    <citation type="journal article" date="2019" name="Sci. Rep.">
        <title>Orb-weaving spider Araneus ventricosus genome elucidates the spidroin gene catalogue.</title>
        <authorList>
            <person name="Kono N."/>
            <person name="Nakamura H."/>
            <person name="Ohtoshi R."/>
            <person name="Moran D.A.P."/>
            <person name="Shinohara A."/>
            <person name="Yoshida Y."/>
            <person name="Fujiwara M."/>
            <person name="Mori M."/>
            <person name="Tomita M."/>
            <person name="Arakawa K."/>
        </authorList>
    </citation>
    <scope>NUCLEOTIDE SEQUENCE [LARGE SCALE GENOMIC DNA]</scope>
</reference>
<dbReference type="AlphaFoldDB" id="A0A4Y2QIT7"/>
<gene>
    <name evidence="1" type="ORF">AVEN_12976_1</name>
</gene>
<comment type="caution">
    <text evidence="1">The sequence shown here is derived from an EMBL/GenBank/DDBJ whole genome shotgun (WGS) entry which is preliminary data.</text>
</comment>
<organism evidence="1 2">
    <name type="scientific">Araneus ventricosus</name>
    <name type="common">Orbweaver spider</name>
    <name type="synonym">Epeira ventricosa</name>
    <dbReference type="NCBI Taxonomy" id="182803"/>
    <lineage>
        <taxon>Eukaryota</taxon>
        <taxon>Metazoa</taxon>
        <taxon>Ecdysozoa</taxon>
        <taxon>Arthropoda</taxon>
        <taxon>Chelicerata</taxon>
        <taxon>Arachnida</taxon>
        <taxon>Araneae</taxon>
        <taxon>Araneomorphae</taxon>
        <taxon>Entelegynae</taxon>
        <taxon>Araneoidea</taxon>
        <taxon>Araneidae</taxon>
        <taxon>Araneus</taxon>
    </lineage>
</organism>
<dbReference type="Proteomes" id="UP000499080">
    <property type="component" value="Unassembled WGS sequence"/>
</dbReference>